<dbReference type="InParanoid" id="T0S995"/>
<evidence type="ECO:0000313" key="8">
    <source>
        <dbReference type="EMBL" id="EQC39267.1"/>
    </source>
</evidence>
<dbReference type="RefSeq" id="XP_008607328.1">
    <property type="nucleotide sequence ID" value="XM_008609106.1"/>
</dbReference>
<keyword evidence="5" id="KW-0489">Methyltransferase</keyword>
<comment type="subcellular location">
    <subcellularLocation>
        <location evidence="1">Cytoplasm</location>
    </subcellularLocation>
</comment>
<evidence type="ECO:0000256" key="1">
    <source>
        <dbReference type="ARBA" id="ARBA00004496"/>
    </source>
</evidence>
<dbReference type="GO" id="GO:0005737">
    <property type="term" value="C:cytoplasm"/>
    <property type="evidence" value="ECO:0007669"/>
    <property type="project" value="UniProtKB-SubCell"/>
</dbReference>
<sequence>MLGTRHIYALRGTVRRSFSVLNGMSDDLLISMNMGHSIGGTSQASLVESLVKAGVLTTPRVQDVFRKLDRGDFTLHPSPPEDTYANRPLKIGTIATISTPQQHAQVIELLEPHLQPGHAAIDVGCGSGYLTAAMALLVGDSGHVTGVDIVPSLLELSQRNVAKAKLPSTITWKASSGKSILTPGVTYDCIHIGVAVESMDHVDALASQLNPNGGLVVALGYAGAEQTLLKVAKSEAGEITKRAVMSVLCQPLLDEAPAALPPPETRTDKLRRVQAELEAWKAVFEATHERAPTRDDMLNDAVAKELFAQFARLRK</sequence>
<dbReference type="Gene3D" id="3.40.50.150">
    <property type="entry name" value="Vaccinia Virus protein VP39"/>
    <property type="match status" value="1"/>
</dbReference>
<dbReference type="AlphaFoldDB" id="T0S995"/>
<evidence type="ECO:0000256" key="4">
    <source>
        <dbReference type="ARBA" id="ARBA00022490"/>
    </source>
</evidence>
<dbReference type="OrthoDB" id="73890at2759"/>
<evidence type="ECO:0000256" key="5">
    <source>
        <dbReference type="ARBA" id="ARBA00022603"/>
    </source>
</evidence>
<dbReference type="Pfam" id="PF01135">
    <property type="entry name" value="PCMT"/>
    <property type="match status" value="1"/>
</dbReference>
<keyword evidence="4" id="KW-0963">Cytoplasm</keyword>
<dbReference type="OMA" id="VMSVLCQ"/>
<name>T0S995_SAPDV</name>
<dbReference type="PANTHER" id="PTHR11579:SF0">
    <property type="entry name" value="PROTEIN-L-ISOASPARTATE(D-ASPARTATE) O-METHYLTRANSFERASE"/>
    <property type="match status" value="1"/>
</dbReference>
<dbReference type="Proteomes" id="UP000030762">
    <property type="component" value="Unassembled WGS sequence"/>
</dbReference>
<evidence type="ECO:0000256" key="7">
    <source>
        <dbReference type="ARBA" id="ARBA00022691"/>
    </source>
</evidence>
<dbReference type="eggNOG" id="KOG1661">
    <property type="taxonomic scope" value="Eukaryota"/>
</dbReference>
<keyword evidence="7" id="KW-0949">S-adenosyl-L-methionine</keyword>
<dbReference type="EC" id="2.1.1.77" evidence="3"/>
<dbReference type="GO" id="GO:0004719">
    <property type="term" value="F:protein-L-isoaspartate (D-aspartate) O-methyltransferase activity"/>
    <property type="evidence" value="ECO:0007669"/>
    <property type="project" value="UniProtKB-EC"/>
</dbReference>
<dbReference type="Gene3D" id="1.10.10.1460">
    <property type="match status" value="1"/>
</dbReference>
<dbReference type="VEuPathDB" id="FungiDB:SDRG_03471"/>
<accession>T0S995</accession>
<dbReference type="PANTHER" id="PTHR11579">
    <property type="entry name" value="PROTEIN-L-ISOASPARTATE O-METHYLTRANSFERASE"/>
    <property type="match status" value="1"/>
</dbReference>
<dbReference type="FunCoup" id="T0S995">
    <property type="interactions" value="102"/>
</dbReference>
<evidence type="ECO:0000256" key="6">
    <source>
        <dbReference type="ARBA" id="ARBA00022679"/>
    </source>
</evidence>
<comment type="similarity">
    <text evidence="2">Belongs to the methyltransferase superfamily. L-isoaspartyl/D-aspartyl protein methyltransferase family.</text>
</comment>
<evidence type="ECO:0000256" key="3">
    <source>
        <dbReference type="ARBA" id="ARBA00011890"/>
    </source>
</evidence>
<gene>
    <name evidence="8" type="ORF">SDRG_03471</name>
</gene>
<proteinExistence type="inferred from homology"/>
<dbReference type="EMBL" id="JH767139">
    <property type="protein sequence ID" value="EQC39267.1"/>
    <property type="molecule type" value="Genomic_DNA"/>
</dbReference>
<reference evidence="8 9" key="1">
    <citation type="submission" date="2012-04" db="EMBL/GenBank/DDBJ databases">
        <title>The Genome Sequence of Saprolegnia declina VS20.</title>
        <authorList>
            <consortium name="The Broad Institute Genome Sequencing Platform"/>
            <person name="Russ C."/>
            <person name="Nusbaum C."/>
            <person name="Tyler B."/>
            <person name="van West P."/>
            <person name="Dieguez-Uribeondo J."/>
            <person name="de Bruijn I."/>
            <person name="Tripathy S."/>
            <person name="Jiang R."/>
            <person name="Young S.K."/>
            <person name="Zeng Q."/>
            <person name="Gargeya S."/>
            <person name="Fitzgerald M."/>
            <person name="Haas B."/>
            <person name="Abouelleil A."/>
            <person name="Alvarado L."/>
            <person name="Arachchi H.M."/>
            <person name="Berlin A."/>
            <person name="Chapman S.B."/>
            <person name="Goldberg J."/>
            <person name="Griggs A."/>
            <person name="Gujja S."/>
            <person name="Hansen M."/>
            <person name="Howarth C."/>
            <person name="Imamovic A."/>
            <person name="Larimer J."/>
            <person name="McCowen C."/>
            <person name="Montmayeur A."/>
            <person name="Murphy C."/>
            <person name="Neiman D."/>
            <person name="Pearson M."/>
            <person name="Priest M."/>
            <person name="Roberts A."/>
            <person name="Saif S."/>
            <person name="Shea T."/>
            <person name="Sisk P."/>
            <person name="Sykes S."/>
            <person name="Wortman J."/>
            <person name="Nusbaum C."/>
            <person name="Birren B."/>
        </authorList>
    </citation>
    <scope>NUCLEOTIDE SEQUENCE [LARGE SCALE GENOMIC DNA]</scope>
    <source>
        <strain evidence="8 9">VS20</strain>
    </source>
</reference>
<protein>
    <recommendedName>
        <fullName evidence="3">protein-L-isoaspartate(D-aspartate) O-methyltransferase</fullName>
        <ecNumber evidence="3">2.1.1.77</ecNumber>
    </recommendedName>
</protein>
<dbReference type="GO" id="GO:0032259">
    <property type="term" value="P:methylation"/>
    <property type="evidence" value="ECO:0007669"/>
    <property type="project" value="UniProtKB-KW"/>
</dbReference>
<dbReference type="GeneID" id="19944198"/>
<keyword evidence="6" id="KW-0808">Transferase</keyword>
<evidence type="ECO:0000256" key="2">
    <source>
        <dbReference type="ARBA" id="ARBA00005369"/>
    </source>
</evidence>
<organism evidence="8 9">
    <name type="scientific">Saprolegnia diclina (strain VS20)</name>
    <dbReference type="NCBI Taxonomy" id="1156394"/>
    <lineage>
        <taxon>Eukaryota</taxon>
        <taxon>Sar</taxon>
        <taxon>Stramenopiles</taxon>
        <taxon>Oomycota</taxon>
        <taxon>Saprolegniomycetes</taxon>
        <taxon>Saprolegniales</taxon>
        <taxon>Saprolegniaceae</taxon>
        <taxon>Saprolegnia</taxon>
    </lineage>
</organism>
<evidence type="ECO:0000313" key="9">
    <source>
        <dbReference type="Proteomes" id="UP000030762"/>
    </source>
</evidence>
<dbReference type="InterPro" id="IPR029063">
    <property type="entry name" value="SAM-dependent_MTases_sf"/>
</dbReference>
<keyword evidence="9" id="KW-1185">Reference proteome</keyword>
<dbReference type="InterPro" id="IPR000682">
    <property type="entry name" value="PCMT"/>
</dbReference>
<dbReference type="SUPFAM" id="SSF53335">
    <property type="entry name" value="S-adenosyl-L-methionine-dependent methyltransferases"/>
    <property type="match status" value="1"/>
</dbReference>
<dbReference type="CDD" id="cd02440">
    <property type="entry name" value="AdoMet_MTases"/>
    <property type="match status" value="1"/>
</dbReference>